<dbReference type="STRING" id="1855383.SAMN05216548_11831"/>
<sequence length="243" mass="26584">MLVSADVRPADGYVWHAAPDTYLRAMTHIGAIPMVLPSMPGRIDLEAALKRVDGVLLTGSRSNVHPSLYGVESSERHEPFDRERDAVTLPLIRLAIRKGIPLLAICRGFQELNVALGGSLVTEAQERPGSLDHRSPVSEDRDVRFGLAHEVDFEADGLFAGMVRTCRARVNSLHRQAVDRLASGLTVEARAPDGTVEAVRVTDAPAFAAGVQWHPEYWAESDATSEAILRAFAGAMRRRMEAR</sequence>
<comment type="function">
    <text evidence="3">Involved in the breakdown of putrescine via hydrolysis of the gamma-glutamyl linkage of gamma-glutamyl-gamma-aminobutyrate.</text>
</comment>
<dbReference type="GO" id="GO:0033969">
    <property type="term" value="F:gamma-glutamyl-gamma-aminobutyrate hydrolase activity"/>
    <property type="evidence" value="ECO:0007669"/>
    <property type="project" value="UniProtKB-EC"/>
</dbReference>
<dbReference type="SUPFAM" id="SSF52317">
    <property type="entry name" value="Class I glutamine amidotransferase-like"/>
    <property type="match status" value="1"/>
</dbReference>
<keyword evidence="6" id="KW-0808">Transferase</keyword>
<comment type="pathway">
    <text evidence="4">Amine and polyamine degradation; putrescine degradation; 4-aminobutanoate from putrescine: step 4/4.</text>
</comment>
<evidence type="ECO:0000313" key="6">
    <source>
        <dbReference type="EMBL" id="SER42210.1"/>
    </source>
</evidence>
<dbReference type="PANTHER" id="PTHR43235:SF1">
    <property type="entry name" value="GLUTAMINE AMIDOTRANSFERASE PB2B2.05-RELATED"/>
    <property type="match status" value="1"/>
</dbReference>
<dbReference type="GO" id="GO:0006598">
    <property type="term" value="P:polyamine catabolic process"/>
    <property type="evidence" value="ECO:0007669"/>
    <property type="project" value="TreeGrafter"/>
</dbReference>
<evidence type="ECO:0000313" key="7">
    <source>
        <dbReference type="Proteomes" id="UP000199647"/>
    </source>
</evidence>
<dbReference type="InterPro" id="IPR029062">
    <property type="entry name" value="Class_I_gatase-like"/>
</dbReference>
<accession>A0A1H9P1Z2</accession>
<organism evidence="6 7">
    <name type="scientific">Faunimonas pinastri</name>
    <dbReference type="NCBI Taxonomy" id="1855383"/>
    <lineage>
        <taxon>Bacteria</taxon>
        <taxon>Pseudomonadati</taxon>
        <taxon>Pseudomonadota</taxon>
        <taxon>Alphaproteobacteria</taxon>
        <taxon>Hyphomicrobiales</taxon>
        <taxon>Afifellaceae</taxon>
        <taxon>Faunimonas</taxon>
    </lineage>
</organism>
<keyword evidence="6" id="KW-0315">Glutamine amidotransferase</keyword>
<dbReference type="EMBL" id="FOFG01000018">
    <property type="protein sequence ID" value="SER42210.1"/>
    <property type="molecule type" value="Genomic_DNA"/>
</dbReference>
<keyword evidence="7" id="KW-1185">Reference proteome</keyword>
<protein>
    <recommendedName>
        <fullName evidence="5">gamma-glutamyl-gamma-aminobutyrate hydrolase</fullName>
        <ecNumber evidence="5">3.5.1.94</ecNumber>
    </recommendedName>
</protein>
<evidence type="ECO:0000256" key="1">
    <source>
        <dbReference type="ARBA" id="ARBA00011083"/>
    </source>
</evidence>
<dbReference type="GO" id="GO:0005829">
    <property type="term" value="C:cytosol"/>
    <property type="evidence" value="ECO:0007669"/>
    <property type="project" value="TreeGrafter"/>
</dbReference>
<reference evidence="6 7" key="1">
    <citation type="submission" date="2016-10" db="EMBL/GenBank/DDBJ databases">
        <authorList>
            <person name="de Groot N.N."/>
        </authorList>
    </citation>
    <scope>NUCLEOTIDE SEQUENCE [LARGE SCALE GENOMIC DNA]</scope>
    <source>
        <strain evidence="6 7">A52C2</strain>
    </source>
</reference>
<evidence type="ECO:0000256" key="3">
    <source>
        <dbReference type="ARBA" id="ARBA00055068"/>
    </source>
</evidence>
<dbReference type="Pfam" id="PF07722">
    <property type="entry name" value="Peptidase_C26"/>
    <property type="match status" value="1"/>
</dbReference>
<dbReference type="InterPro" id="IPR044668">
    <property type="entry name" value="PuuD-like"/>
</dbReference>
<dbReference type="FunFam" id="3.40.50.880:FF:000030">
    <property type="entry name" value="Gamma-glutamyl-gamma-aminobutyrate hydrolase PuuD"/>
    <property type="match status" value="1"/>
</dbReference>
<dbReference type="PROSITE" id="PS51273">
    <property type="entry name" value="GATASE_TYPE_1"/>
    <property type="match status" value="1"/>
</dbReference>
<name>A0A1H9P1Z2_9HYPH</name>
<dbReference type="GO" id="GO:0016740">
    <property type="term" value="F:transferase activity"/>
    <property type="evidence" value="ECO:0007669"/>
    <property type="project" value="UniProtKB-KW"/>
</dbReference>
<dbReference type="InterPro" id="IPR011697">
    <property type="entry name" value="Peptidase_C26"/>
</dbReference>
<dbReference type="AlphaFoldDB" id="A0A1H9P1Z2"/>
<dbReference type="CDD" id="cd01745">
    <property type="entry name" value="GATase1_2"/>
    <property type="match status" value="1"/>
</dbReference>
<dbReference type="Proteomes" id="UP000199647">
    <property type="component" value="Unassembled WGS sequence"/>
</dbReference>
<evidence type="ECO:0000256" key="2">
    <source>
        <dbReference type="ARBA" id="ARBA00052718"/>
    </source>
</evidence>
<dbReference type="PANTHER" id="PTHR43235">
    <property type="entry name" value="GLUTAMINE AMIDOTRANSFERASE PB2B2.05-RELATED"/>
    <property type="match status" value="1"/>
</dbReference>
<evidence type="ECO:0000256" key="5">
    <source>
        <dbReference type="ARBA" id="ARBA00066788"/>
    </source>
</evidence>
<dbReference type="EC" id="3.5.1.94" evidence="5"/>
<comment type="similarity">
    <text evidence="1">Belongs to the peptidase C26 family.</text>
</comment>
<proteinExistence type="inferred from homology"/>
<evidence type="ECO:0000256" key="4">
    <source>
        <dbReference type="ARBA" id="ARBA00060634"/>
    </source>
</evidence>
<comment type="catalytic activity">
    <reaction evidence="2">
        <text>4-(gamma-L-glutamylamino)butanoate + H2O = 4-aminobutanoate + L-glutamate</text>
        <dbReference type="Rhea" id="RHEA:19737"/>
        <dbReference type="ChEBI" id="CHEBI:15377"/>
        <dbReference type="ChEBI" id="CHEBI:29985"/>
        <dbReference type="ChEBI" id="CHEBI:58800"/>
        <dbReference type="ChEBI" id="CHEBI:59888"/>
        <dbReference type="EC" id="3.5.1.94"/>
    </reaction>
</comment>
<gene>
    <name evidence="6" type="ORF">SAMN05216548_11831</name>
</gene>
<dbReference type="Gene3D" id="3.40.50.880">
    <property type="match status" value="1"/>
</dbReference>